<dbReference type="Gene3D" id="1.20.1740.10">
    <property type="entry name" value="Amino acid/polyamine transporter I"/>
    <property type="match status" value="1"/>
</dbReference>
<dbReference type="KEGG" id="pani:DCO16_04510"/>
<evidence type="ECO:0000313" key="6">
    <source>
        <dbReference type="EMBL" id="QKM62386.1"/>
    </source>
</evidence>
<gene>
    <name evidence="6" type="ORF">DCO16_04510</name>
</gene>
<dbReference type="AlphaFoldDB" id="A0A6M9PX20"/>
<feature type="transmembrane region" description="Helical" evidence="5">
    <location>
        <begin position="231"/>
        <end position="264"/>
    </location>
</feature>
<feature type="transmembrane region" description="Helical" evidence="5">
    <location>
        <begin position="198"/>
        <end position="219"/>
    </location>
</feature>
<feature type="transmembrane region" description="Helical" evidence="5">
    <location>
        <begin position="425"/>
        <end position="445"/>
    </location>
</feature>
<evidence type="ECO:0000313" key="7">
    <source>
        <dbReference type="Proteomes" id="UP000500806"/>
    </source>
</evidence>
<feature type="transmembrane region" description="Helical" evidence="5">
    <location>
        <begin position="52"/>
        <end position="73"/>
    </location>
</feature>
<evidence type="ECO:0000256" key="1">
    <source>
        <dbReference type="ARBA" id="ARBA00004141"/>
    </source>
</evidence>
<evidence type="ECO:0000256" key="4">
    <source>
        <dbReference type="ARBA" id="ARBA00023136"/>
    </source>
</evidence>
<feature type="transmembrane region" description="Helical" evidence="5">
    <location>
        <begin position="333"/>
        <end position="353"/>
    </location>
</feature>
<sequence length="454" mass="47888">MSEPSSQVPERLLSRTGAIAIIVGIVIGAGIFKTPSMVAGITSDIGWMMSVWIAGSVISIAGALCYAELATTYPHAGGDYHFLYKAYGKNVSFLYGWAKATVINTGSIALLAFVFGDYMTKVLSLGPYSTVVWALLIIAGLTLVNLIGIHASSSMQTILTILEVAGLIAIIVAGFGLLGNPLPAVEHAPLFSSTPPLGLLGLAMVFVLLTFGGWNESAYISAEVRGGSKTVVSVIVLSLLLITVIYLLVNGALIAGLGMGQLASSKAAPADLLGLAFGPIGEKLLGLFVAIAALTSINATMIVGARTNYAMGEDWHGLRFMGKWESQRGSPSLAYLVQGAICLALVGFGAFQADGFEAMVEFTAPVFWSFLFLVGIAVFVLRLKYPHQKREFSIPLFPLTPILFCVSCAYLAYSSFAYAHSKGAIYISLYVMLIGIMALIALRVVGLKKATGSN</sequence>
<keyword evidence="3 5" id="KW-1133">Transmembrane helix</keyword>
<reference evidence="6 7" key="1">
    <citation type="submission" date="2018-04" db="EMBL/GenBank/DDBJ databases">
        <title>Polynucleobacter sp. LimPoW16 genome.</title>
        <authorList>
            <person name="Hahn M.W."/>
        </authorList>
    </citation>
    <scope>NUCLEOTIDE SEQUENCE [LARGE SCALE GENOMIC DNA]</scope>
    <source>
        <strain evidence="6 7">LimPoW16</strain>
    </source>
</reference>
<keyword evidence="4 5" id="KW-0472">Membrane</keyword>
<feature type="transmembrane region" description="Helical" evidence="5">
    <location>
        <begin position="395"/>
        <end position="413"/>
    </location>
</feature>
<evidence type="ECO:0000256" key="2">
    <source>
        <dbReference type="ARBA" id="ARBA00022692"/>
    </source>
</evidence>
<comment type="subcellular location">
    <subcellularLocation>
        <location evidence="1">Membrane</location>
        <topology evidence="1">Multi-pass membrane protein</topology>
    </subcellularLocation>
</comment>
<dbReference type="InterPro" id="IPR002293">
    <property type="entry name" value="AA/rel_permease1"/>
</dbReference>
<evidence type="ECO:0000256" key="3">
    <source>
        <dbReference type="ARBA" id="ARBA00022989"/>
    </source>
</evidence>
<dbReference type="PANTHER" id="PTHR11785">
    <property type="entry name" value="AMINO ACID TRANSPORTER"/>
    <property type="match status" value="1"/>
</dbReference>
<feature type="transmembrane region" description="Helical" evidence="5">
    <location>
        <begin position="12"/>
        <end position="32"/>
    </location>
</feature>
<dbReference type="Proteomes" id="UP000500806">
    <property type="component" value="Chromosome"/>
</dbReference>
<dbReference type="EMBL" id="CP028941">
    <property type="protein sequence ID" value="QKM62386.1"/>
    <property type="molecule type" value="Genomic_DNA"/>
</dbReference>
<dbReference type="GO" id="GO:0016020">
    <property type="term" value="C:membrane"/>
    <property type="evidence" value="ECO:0007669"/>
    <property type="project" value="UniProtKB-SubCell"/>
</dbReference>
<evidence type="ECO:0000256" key="5">
    <source>
        <dbReference type="SAM" id="Phobius"/>
    </source>
</evidence>
<dbReference type="InterPro" id="IPR050598">
    <property type="entry name" value="AminoAcid_Transporter"/>
</dbReference>
<dbReference type="RefSeq" id="WP_173942538.1">
    <property type="nucleotide sequence ID" value="NZ_CBCSCD010000004.1"/>
</dbReference>
<feature type="transmembrane region" description="Helical" evidence="5">
    <location>
        <begin position="128"/>
        <end position="147"/>
    </location>
</feature>
<dbReference type="GO" id="GO:0015179">
    <property type="term" value="F:L-amino acid transmembrane transporter activity"/>
    <property type="evidence" value="ECO:0007669"/>
    <property type="project" value="TreeGrafter"/>
</dbReference>
<protein>
    <submittedName>
        <fullName evidence="6">Amino acid permease</fullName>
    </submittedName>
</protein>
<dbReference type="Pfam" id="PF13520">
    <property type="entry name" value="AA_permease_2"/>
    <property type="match status" value="1"/>
</dbReference>
<keyword evidence="2 5" id="KW-0812">Transmembrane</keyword>
<keyword evidence="7" id="KW-1185">Reference proteome</keyword>
<feature type="transmembrane region" description="Helical" evidence="5">
    <location>
        <begin position="94"/>
        <end position="116"/>
    </location>
</feature>
<proteinExistence type="predicted"/>
<feature type="transmembrane region" description="Helical" evidence="5">
    <location>
        <begin position="365"/>
        <end position="383"/>
    </location>
</feature>
<organism evidence="6 7">
    <name type="scientific">Polynucleobacter antarcticus</name>
    <dbReference type="NCBI Taxonomy" id="1743162"/>
    <lineage>
        <taxon>Bacteria</taxon>
        <taxon>Pseudomonadati</taxon>
        <taxon>Pseudomonadota</taxon>
        <taxon>Betaproteobacteria</taxon>
        <taxon>Burkholderiales</taxon>
        <taxon>Burkholderiaceae</taxon>
        <taxon>Polynucleobacter</taxon>
    </lineage>
</organism>
<name>A0A6M9PX20_9BURK</name>
<feature type="transmembrane region" description="Helical" evidence="5">
    <location>
        <begin position="159"/>
        <end position="178"/>
    </location>
</feature>
<dbReference type="PANTHER" id="PTHR11785:SF512">
    <property type="entry name" value="SOBREMESA, ISOFORM B"/>
    <property type="match status" value="1"/>
</dbReference>
<accession>A0A6M9PX20</accession>
<dbReference type="PIRSF" id="PIRSF006060">
    <property type="entry name" value="AA_transporter"/>
    <property type="match status" value="1"/>
</dbReference>